<dbReference type="Proteomes" id="UP000321723">
    <property type="component" value="Unassembled WGS sequence"/>
</dbReference>
<dbReference type="Gene3D" id="3.40.50.450">
    <property type="match status" value="1"/>
</dbReference>
<dbReference type="Proteomes" id="UP000564629">
    <property type="component" value="Unassembled WGS sequence"/>
</dbReference>
<dbReference type="AlphaFoldDB" id="A0A511FEH8"/>
<dbReference type="Pfam" id="PF05014">
    <property type="entry name" value="Nuc_deoxyrib_tr"/>
    <property type="match status" value="1"/>
</dbReference>
<protein>
    <recommendedName>
        <fullName evidence="5">Nucleoside 2-deoxyribosyltransferase</fullName>
    </recommendedName>
</protein>
<dbReference type="InterPro" id="IPR007710">
    <property type="entry name" value="Nucleoside_deoxyribTrfase"/>
</dbReference>
<dbReference type="RefSeq" id="WP_146838880.1">
    <property type="nucleotide sequence ID" value="NZ_BJVQ01000042.1"/>
</dbReference>
<evidence type="ECO:0000313" key="4">
    <source>
        <dbReference type="Proteomes" id="UP000564629"/>
    </source>
</evidence>
<keyword evidence="3" id="KW-1185">Reference proteome</keyword>
<evidence type="ECO:0008006" key="5">
    <source>
        <dbReference type="Google" id="ProtNLM"/>
    </source>
</evidence>
<reference evidence="2 4" key="2">
    <citation type="submission" date="2020-08" db="EMBL/GenBank/DDBJ databases">
        <title>Sequencing the genomes of 1000 actinobacteria strains.</title>
        <authorList>
            <person name="Klenk H.-P."/>
        </authorList>
    </citation>
    <scope>NUCLEOTIDE SEQUENCE [LARGE SCALE GENOMIC DNA]</scope>
    <source>
        <strain evidence="2 4">DSM 9581</strain>
    </source>
</reference>
<reference evidence="1 3" key="1">
    <citation type="submission" date="2019-07" db="EMBL/GenBank/DDBJ databases">
        <title>Whole genome shotgun sequence of Cellulomonas hominis NBRC 16055.</title>
        <authorList>
            <person name="Hosoyama A."/>
            <person name="Uohara A."/>
            <person name="Ohji S."/>
            <person name="Ichikawa N."/>
        </authorList>
    </citation>
    <scope>NUCLEOTIDE SEQUENCE [LARGE SCALE GENOMIC DNA]</scope>
    <source>
        <strain evidence="1 3">NBRC 16055</strain>
    </source>
</reference>
<proteinExistence type="predicted"/>
<dbReference type="OrthoDB" id="4301498at2"/>
<sequence>MTQIYLAGKIAKSDWRHHVSAELRDASTDRSYSNSVGDLPDQIGTRYDGVTYVGPFFAGCDHGCAHGGDTHARAGGCTNGHSRPRTAADCLAQIDRADVVFAWLDELEPSEHCTAYGTLVEVGYALARGKHVVVGASRAPQEPGDSGIAARSPIDDVWFAWTVASQRVIARSPLAALDEIAVGGRAWR</sequence>
<name>A0A511FEH8_9CELL</name>
<evidence type="ECO:0000313" key="3">
    <source>
        <dbReference type="Proteomes" id="UP000321723"/>
    </source>
</evidence>
<evidence type="ECO:0000313" key="1">
    <source>
        <dbReference type="EMBL" id="GEL47623.1"/>
    </source>
</evidence>
<evidence type="ECO:0000313" key="2">
    <source>
        <dbReference type="EMBL" id="MBB5472851.1"/>
    </source>
</evidence>
<accession>A0A511FEH8</accession>
<dbReference type="EMBL" id="JACHDN010000001">
    <property type="protein sequence ID" value="MBB5472851.1"/>
    <property type="molecule type" value="Genomic_DNA"/>
</dbReference>
<comment type="caution">
    <text evidence="1">The sequence shown here is derived from an EMBL/GenBank/DDBJ whole genome shotgun (WGS) entry which is preliminary data.</text>
</comment>
<dbReference type="SUPFAM" id="SSF52309">
    <property type="entry name" value="N-(deoxy)ribosyltransferase-like"/>
    <property type="match status" value="1"/>
</dbReference>
<dbReference type="EMBL" id="BJVQ01000042">
    <property type="protein sequence ID" value="GEL47623.1"/>
    <property type="molecule type" value="Genomic_DNA"/>
</dbReference>
<organism evidence="1 3">
    <name type="scientific">Cellulomonas hominis</name>
    <dbReference type="NCBI Taxonomy" id="156981"/>
    <lineage>
        <taxon>Bacteria</taxon>
        <taxon>Bacillati</taxon>
        <taxon>Actinomycetota</taxon>
        <taxon>Actinomycetes</taxon>
        <taxon>Micrococcales</taxon>
        <taxon>Cellulomonadaceae</taxon>
        <taxon>Cellulomonas</taxon>
    </lineage>
</organism>
<gene>
    <name evidence="1" type="ORF">CHO01_27390</name>
    <name evidence="2" type="ORF">HNR08_001587</name>
</gene>